<dbReference type="EMBL" id="LLXI01000281">
    <property type="protein sequence ID" value="PKY43874.1"/>
    <property type="molecule type" value="Genomic_DNA"/>
</dbReference>
<name>A0A2I1GB69_9GLOM</name>
<protein>
    <submittedName>
        <fullName evidence="1">Uncharacterized protein</fullName>
    </submittedName>
</protein>
<evidence type="ECO:0000313" key="2">
    <source>
        <dbReference type="Proteomes" id="UP000234323"/>
    </source>
</evidence>
<organism evidence="1 2">
    <name type="scientific">Rhizophagus irregularis</name>
    <dbReference type="NCBI Taxonomy" id="588596"/>
    <lineage>
        <taxon>Eukaryota</taxon>
        <taxon>Fungi</taxon>
        <taxon>Fungi incertae sedis</taxon>
        <taxon>Mucoromycota</taxon>
        <taxon>Glomeromycotina</taxon>
        <taxon>Glomeromycetes</taxon>
        <taxon>Glomerales</taxon>
        <taxon>Glomeraceae</taxon>
        <taxon>Rhizophagus</taxon>
    </lineage>
</organism>
<dbReference type="Proteomes" id="UP000234323">
    <property type="component" value="Unassembled WGS sequence"/>
</dbReference>
<comment type="caution">
    <text evidence="1">The sequence shown here is derived from an EMBL/GenBank/DDBJ whole genome shotgun (WGS) entry which is preliminary data.</text>
</comment>
<accession>A0A2I1GB69</accession>
<gene>
    <name evidence="1" type="ORF">RhiirA4_457969</name>
</gene>
<dbReference type="AlphaFoldDB" id="A0A2I1GB69"/>
<sequence>MSHLAIKWAGYNNAYHIRSSKVTQKLLESDEKVPETGKELKHMTGGPAQHPIHAILASLESSQRPLSNDYKIA</sequence>
<reference evidence="1 2" key="1">
    <citation type="submission" date="2015-10" db="EMBL/GenBank/DDBJ databases">
        <title>Genome analyses suggest a sexual origin of heterokaryosis in a supposedly ancient asexual fungus.</title>
        <authorList>
            <person name="Ropars J."/>
            <person name="Sedzielewska K."/>
            <person name="Noel J."/>
            <person name="Charron P."/>
            <person name="Farinelli L."/>
            <person name="Marton T."/>
            <person name="Kruger M."/>
            <person name="Pelin A."/>
            <person name="Brachmann A."/>
            <person name="Corradi N."/>
        </authorList>
    </citation>
    <scope>NUCLEOTIDE SEQUENCE [LARGE SCALE GENOMIC DNA]</scope>
    <source>
        <strain evidence="1 2">A4</strain>
    </source>
</reference>
<evidence type="ECO:0000313" key="1">
    <source>
        <dbReference type="EMBL" id="PKY43874.1"/>
    </source>
</evidence>
<proteinExistence type="predicted"/>
<keyword evidence="2" id="KW-1185">Reference proteome</keyword>